<feature type="compositionally biased region" description="Basic and acidic residues" evidence="8">
    <location>
        <begin position="243"/>
        <end position="253"/>
    </location>
</feature>
<organism evidence="10 11">
    <name type="scientific">Candidatus Bilophila faecipullorum</name>
    <dbReference type="NCBI Taxonomy" id="2838482"/>
    <lineage>
        <taxon>Bacteria</taxon>
        <taxon>Pseudomonadati</taxon>
        <taxon>Thermodesulfobacteriota</taxon>
        <taxon>Desulfovibrionia</taxon>
        <taxon>Desulfovibrionales</taxon>
        <taxon>Desulfovibrionaceae</taxon>
        <taxon>Bilophila</taxon>
    </lineage>
</organism>
<feature type="transmembrane region" description="Helical" evidence="9">
    <location>
        <begin position="219"/>
        <end position="237"/>
    </location>
</feature>
<keyword evidence="4" id="KW-1003">Cell membrane</keyword>
<reference evidence="10" key="2">
    <citation type="submission" date="2021-04" db="EMBL/GenBank/DDBJ databases">
        <authorList>
            <person name="Gilroy R."/>
        </authorList>
    </citation>
    <scope>NUCLEOTIDE SEQUENCE</scope>
    <source>
        <strain evidence="10">ChiSxjej5B17-1746</strain>
    </source>
</reference>
<evidence type="ECO:0000256" key="2">
    <source>
        <dbReference type="ARBA" id="ARBA00010735"/>
    </source>
</evidence>
<evidence type="ECO:0000256" key="3">
    <source>
        <dbReference type="ARBA" id="ARBA00022448"/>
    </source>
</evidence>
<proteinExistence type="inferred from homology"/>
<dbReference type="Pfam" id="PF03591">
    <property type="entry name" value="AzlC"/>
    <property type="match status" value="1"/>
</dbReference>
<evidence type="ECO:0000313" key="10">
    <source>
        <dbReference type="EMBL" id="HIW79255.1"/>
    </source>
</evidence>
<evidence type="ECO:0000256" key="8">
    <source>
        <dbReference type="SAM" id="MobiDB-lite"/>
    </source>
</evidence>
<evidence type="ECO:0000256" key="9">
    <source>
        <dbReference type="SAM" id="Phobius"/>
    </source>
</evidence>
<keyword evidence="6 9" id="KW-1133">Transmembrane helix</keyword>
<comment type="similarity">
    <text evidence="2">Belongs to the AzlC family.</text>
</comment>
<evidence type="ECO:0000256" key="6">
    <source>
        <dbReference type="ARBA" id="ARBA00022989"/>
    </source>
</evidence>
<feature type="transmembrane region" description="Helical" evidence="9">
    <location>
        <begin position="26"/>
        <end position="45"/>
    </location>
</feature>
<dbReference type="GO" id="GO:1903785">
    <property type="term" value="P:L-valine transmembrane transport"/>
    <property type="evidence" value="ECO:0007669"/>
    <property type="project" value="TreeGrafter"/>
</dbReference>
<gene>
    <name evidence="10" type="ORF">H9874_08945</name>
</gene>
<sequence length="269" mass="28880">MSNSILPSDVRLPPTLRAVLTGVQRGYPIFLGYVPLGFAYGVLAVQNGIPAVYAVLFSLLVYAGAGQFIAVGMWGAGASVFSIVFTTFVINLRHVLMSAAVAPWFAPFTRLQQTIIGWGLTDEVFAMHSMAMATGETARLPIVYAANFTAHSGWIVGTFIGAVADDYLSDPQRFGLDYALPAMFLALLIPQCKERLYTLAALLAAFLSVVLALCGTGRWNVIIASVITSTIGALLLTRRDSRRAQGKKDEKAPDTGLSDGCRPTQRENA</sequence>
<keyword evidence="3" id="KW-0813">Transport</keyword>
<dbReference type="PANTHER" id="PTHR34979">
    <property type="entry name" value="INNER MEMBRANE PROTEIN YGAZ"/>
    <property type="match status" value="1"/>
</dbReference>
<feature type="transmembrane region" description="Helical" evidence="9">
    <location>
        <begin position="52"/>
        <end position="74"/>
    </location>
</feature>
<keyword evidence="5 9" id="KW-0812">Transmembrane</keyword>
<evidence type="ECO:0000313" key="11">
    <source>
        <dbReference type="Proteomes" id="UP000824264"/>
    </source>
</evidence>
<protein>
    <submittedName>
        <fullName evidence="10">AzlC family ABC transporter permease</fullName>
    </submittedName>
</protein>
<evidence type="ECO:0000256" key="1">
    <source>
        <dbReference type="ARBA" id="ARBA00004651"/>
    </source>
</evidence>
<dbReference type="Proteomes" id="UP000824264">
    <property type="component" value="Unassembled WGS sequence"/>
</dbReference>
<dbReference type="InterPro" id="IPR011606">
    <property type="entry name" value="Brnchd-chn_aa_trnsp_permease"/>
</dbReference>
<feature type="transmembrane region" description="Helical" evidence="9">
    <location>
        <begin position="196"/>
        <end position="213"/>
    </location>
</feature>
<feature type="region of interest" description="Disordered" evidence="8">
    <location>
        <begin position="243"/>
        <end position="269"/>
    </location>
</feature>
<keyword evidence="7 9" id="KW-0472">Membrane</keyword>
<comment type="subcellular location">
    <subcellularLocation>
        <location evidence="1">Cell membrane</location>
        <topology evidence="1">Multi-pass membrane protein</topology>
    </subcellularLocation>
</comment>
<evidence type="ECO:0000256" key="7">
    <source>
        <dbReference type="ARBA" id="ARBA00023136"/>
    </source>
</evidence>
<dbReference type="PANTHER" id="PTHR34979:SF1">
    <property type="entry name" value="INNER MEMBRANE PROTEIN YGAZ"/>
    <property type="match status" value="1"/>
</dbReference>
<comment type="caution">
    <text evidence="10">The sequence shown here is derived from an EMBL/GenBank/DDBJ whole genome shotgun (WGS) entry which is preliminary data.</text>
</comment>
<dbReference type="GO" id="GO:0005886">
    <property type="term" value="C:plasma membrane"/>
    <property type="evidence" value="ECO:0007669"/>
    <property type="project" value="UniProtKB-SubCell"/>
</dbReference>
<evidence type="ECO:0000256" key="5">
    <source>
        <dbReference type="ARBA" id="ARBA00022692"/>
    </source>
</evidence>
<feature type="transmembrane region" description="Helical" evidence="9">
    <location>
        <begin position="80"/>
        <end position="106"/>
    </location>
</feature>
<dbReference type="AlphaFoldDB" id="A0A9D1R1J2"/>
<evidence type="ECO:0000256" key="4">
    <source>
        <dbReference type="ARBA" id="ARBA00022475"/>
    </source>
</evidence>
<name>A0A9D1R1J2_9BACT</name>
<reference evidence="10" key="1">
    <citation type="journal article" date="2021" name="PeerJ">
        <title>Extensive microbial diversity within the chicken gut microbiome revealed by metagenomics and culture.</title>
        <authorList>
            <person name="Gilroy R."/>
            <person name="Ravi A."/>
            <person name="Getino M."/>
            <person name="Pursley I."/>
            <person name="Horton D.L."/>
            <person name="Alikhan N.F."/>
            <person name="Baker D."/>
            <person name="Gharbi K."/>
            <person name="Hall N."/>
            <person name="Watson M."/>
            <person name="Adriaenssens E.M."/>
            <person name="Foster-Nyarko E."/>
            <person name="Jarju S."/>
            <person name="Secka A."/>
            <person name="Antonio M."/>
            <person name="Oren A."/>
            <person name="Chaudhuri R.R."/>
            <person name="La Ragione R."/>
            <person name="Hildebrand F."/>
            <person name="Pallen M.J."/>
        </authorList>
    </citation>
    <scope>NUCLEOTIDE SEQUENCE</scope>
    <source>
        <strain evidence="10">ChiSxjej5B17-1746</strain>
    </source>
</reference>
<accession>A0A9D1R1J2</accession>
<dbReference type="EMBL" id="DXGI01000340">
    <property type="protein sequence ID" value="HIW79255.1"/>
    <property type="molecule type" value="Genomic_DNA"/>
</dbReference>